<dbReference type="Pfam" id="PF15731">
    <property type="entry name" value="MqsA_antitoxin"/>
    <property type="match status" value="1"/>
</dbReference>
<dbReference type="InterPro" id="IPR032758">
    <property type="entry name" value="MqsA/HigA-2"/>
</dbReference>
<evidence type="ECO:0000313" key="1">
    <source>
        <dbReference type="EMBL" id="GJD94436.1"/>
    </source>
</evidence>
<proteinExistence type="predicted"/>
<reference evidence="1" key="2">
    <citation type="submission" date="2021-08" db="EMBL/GenBank/DDBJ databases">
        <authorList>
            <person name="Tani A."/>
            <person name="Ola A."/>
            <person name="Ogura Y."/>
            <person name="Katsura K."/>
            <person name="Hayashi T."/>
        </authorList>
    </citation>
    <scope>NUCLEOTIDE SEQUENCE</scope>
    <source>
        <strain evidence="1">DSM 19015</strain>
    </source>
</reference>
<organism evidence="1 2">
    <name type="scientific">Methylobacterium iners</name>
    <dbReference type="NCBI Taxonomy" id="418707"/>
    <lineage>
        <taxon>Bacteria</taxon>
        <taxon>Pseudomonadati</taxon>
        <taxon>Pseudomonadota</taxon>
        <taxon>Alphaproteobacteria</taxon>
        <taxon>Hyphomicrobiales</taxon>
        <taxon>Methylobacteriaceae</taxon>
        <taxon>Methylobacterium</taxon>
    </lineage>
</organism>
<comment type="caution">
    <text evidence="1">The sequence shown here is derived from an EMBL/GenBank/DDBJ whole genome shotgun (WGS) entry which is preliminary data.</text>
</comment>
<keyword evidence="2" id="KW-1185">Reference proteome</keyword>
<dbReference type="Gene3D" id="1.10.260.40">
    <property type="entry name" value="lambda repressor-like DNA-binding domains"/>
    <property type="match status" value="1"/>
</dbReference>
<accession>A0ABQ4RV32</accession>
<protein>
    <submittedName>
        <fullName evidence="1">Uncharacterized protein</fullName>
    </submittedName>
</protein>
<evidence type="ECO:0000313" key="2">
    <source>
        <dbReference type="Proteomes" id="UP001055125"/>
    </source>
</evidence>
<dbReference type="InterPro" id="IPR010982">
    <property type="entry name" value="Lambda_DNA-bd_dom_sf"/>
</dbReference>
<gene>
    <name evidence="1" type="ORF">OCOJLMKI_1638</name>
</gene>
<dbReference type="Proteomes" id="UP001055125">
    <property type="component" value="Unassembled WGS sequence"/>
</dbReference>
<sequence length="87" mass="9459">MAIGGGLEVVAYARHCLDETIGRVPTPTTIRRVPAKLKPSQRVAAALPQIGEGSFDNHGRGLVEPSGSTIQFIRVLDRHPEFVEDVR</sequence>
<reference evidence="1" key="1">
    <citation type="journal article" date="2021" name="Front. Microbiol.">
        <title>Comprehensive Comparative Genomics and Phenotyping of Methylobacterium Species.</title>
        <authorList>
            <person name="Alessa O."/>
            <person name="Ogura Y."/>
            <person name="Fujitani Y."/>
            <person name="Takami H."/>
            <person name="Hayashi T."/>
            <person name="Sahin N."/>
            <person name="Tani A."/>
        </authorList>
    </citation>
    <scope>NUCLEOTIDE SEQUENCE</scope>
    <source>
        <strain evidence="1">DSM 19015</strain>
    </source>
</reference>
<dbReference type="RefSeq" id="WP_238243613.1">
    <property type="nucleotide sequence ID" value="NZ_BPQP01000023.1"/>
</dbReference>
<dbReference type="EMBL" id="BPQP01000023">
    <property type="protein sequence ID" value="GJD94436.1"/>
    <property type="molecule type" value="Genomic_DNA"/>
</dbReference>
<name>A0ABQ4RV32_9HYPH</name>